<organism evidence="5 6">
    <name type="scientific">Cuscuta europaea</name>
    <name type="common">European dodder</name>
    <dbReference type="NCBI Taxonomy" id="41803"/>
    <lineage>
        <taxon>Eukaryota</taxon>
        <taxon>Viridiplantae</taxon>
        <taxon>Streptophyta</taxon>
        <taxon>Embryophyta</taxon>
        <taxon>Tracheophyta</taxon>
        <taxon>Spermatophyta</taxon>
        <taxon>Magnoliopsida</taxon>
        <taxon>eudicotyledons</taxon>
        <taxon>Gunneridae</taxon>
        <taxon>Pentapetalae</taxon>
        <taxon>asterids</taxon>
        <taxon>lamiids</taxon>
        <taxon>Solanales</taxon>
        <taxon>Convolvulaceae</taxon>
        <taxon>Cuscuteae</taxon>
        <taxon>Cuscuta</taxon>
        <taxon>Cuscuta subgen. Cuscuta</taxon>
    </lineage>
</organism>
<sequence>MALPPPEPKLSKKKIRIFFFISAKMAYRVHVFVIPLPIQGHITPMVQFSKRLASRGVGSTIITPSSTSSCVQTNSSLIRIEPIPESGGGQPDGIAAINDWFMDLLSKNLAEIASKATDSGCVLAAVVYDSIMPRVADFAHQLGLRAAAFNSQSCAVFSLYHHADKGNLAAPVEGSTVSLPSMPPLGVDDLPSFLCDNNSYSSLLKHVLGRNLSTHKADWLLFNTFDELEKELLEWMATQYPAKVIAIGPLLPSMYLDKRVRDDDSYGLSLFKYESNKSMEWLDSQETGSVVYVSFGSLANLNEKQMCEVALGLIRSKCKFLWVVRSSEQSKLPTHLMEENSDAGMITNWCPQLDVLSHPAVGCFVTHCGWNSTLEALSLGVPIVAMPQWTDQPTNAKYLVDVWNVGIRVLADKNGLVTTKEVERCLVEVMKGHEGILFKENAAKWRQLAKEAVDLGGSSDKSIEEFVSAISK</sequence>
<dbReference type="InterPro" id="IPR002213">
    <property type="entry name" value="UDP_glucos_trans"/>
</dbReference>
<evidence type="ECO:0000256" key="4">
    <source>
        <dbReference type="RuleBase" id="RU362057"/>
    </source>
</evidence>
<protein>
    <recommendedName>
        <fullName evidence="4">Glycosyltransferase</fullName>
        <ecNumber evidence="4">2.4.1.-</ecNumber>
    </recommendedName>
</protein>
<dbReference type="GO" id="GO:0080043">
    <property type="term" value="F:quercetin 3-O-glucosyltransferase activity"/>
    <property type="evidence" value="ECO:0007669"/>
    <property type="project" value="TreeGrafter"/>
</dbReference>
<dbReference type="PROSITE" id="PS00375">
    <property type="entry name" value="UDPGT"/>
    <property type="match status" value="1"/>
</dbReference>
<dbReference type="CDD" id="cd03784">
    <property type="entry name" value="GT1_Gtf-like"/>
    <property type="match status" value="1"/>
</dbReference>
<dbReference type="InterPro" id="IPR035595">
    <property type="entry name" value="UDP_glycos_trans_CS"/>
</dbReference>
<name>A0A9P1E022_CUSEU</name>
<evidence type="ECO:0000256" key="3">
    <source>
        <dbReference type="RuleBase" id="RU003718"/>
    </source>
</evidence>
<evidence type="ECO:0000313" key="5">
    <source>
        <dbReference type="EMBL" id="CAH9068904.1"/>
    </source>
</evidence>
<dbReference type="AlphaFoldDB" id="A0A9P1E022"/>
<accession>A0A9P1E022</accession>
<keyword evidence="6" id="KW-1185">Reference proteome</keyword>
<dbReference type="Gene3D" id="3.40.50.2000">
    <property type="entry name" value="Glycogen Phosphorylase B"/>
    <property type="match status" value="2"/>
</dbReference>
<keyword evidence="3" id="KW-0328">Glycosyltransferase</keyword>
<reference evidence="5" key="1">
    <citation type="submission" date="2022-07" db="EMBL/GenBank/DDBJ databases">
        <authorList>
            <person name="Macas J."/>
            <person name="Novak P."/>
            <person name="Neumann P."/>
        </authorList>
    </citation>
    <scope>NUCLEOTIDE SEQUENCE</scope>
</reference>
<comment type="caution">
    <text evidence="5">The sequence shown here is derived from an EMBL/GenBank/DDBJ whole genome shotgun (WGS) entry which is preliminary data.</text>
</comment>
<keyword evidence="2 3" id="KW-0808">Transferase</keyword>
<gene>
    <name evidence="5" type="ORF">CEURO_LOCUS2998</name>
</gene>
<dbReference type="EMBL" id="CAMAPE010000005">
    <property type="protein sequence ID" value="CAH9068904.1"/>
    <property type="molecule type" value="Genomic_DNA"/>
</dbReference>
<comment type="similarity">
    <text evidence="1 3">Belongs to the UDP-glycosyltransferase family.</text>
</comment>
<dbReference type="Proteomes" id="UP001152484">
    <property type="component" value="Unassembled WGS sequence"/>
</dbReference>
<dbReference type="OrthoDB" id="5835829at2759"/>
<dbReference type="PANTHER" id="PTHR11926">
    <property type="entry name" value="GLUCOSYL/GLUCURONOSYL TRANSFERASES"/>
    <property type="match status" value="1"/>
</dbReference>
<dbReference type="SUPFAM" id="SSF53756">
    <property type="entry name" value="UDP-Glycosyltransferase/glycogen phosphorylase"/>
    <property type="match status" value="1"/>
</dbReference>
<evidence type="ECO:0000313" key="6">
    <source>
        <dbReference type="Proteomes" id="UP001152484"/>
    </source>
</evidence>
<evidence type="ECO:0000256" key="2">
    <source>
        <dbReference type="ARBA" id="ARBA00022679"/>
    </source>
</evidence>
<dbReference type="Pfam" id="PF00201">
    <property type="entry name" value="UDPGT"/>
    <property type="match status" value="1"/>
</dbReference>
<dbReference type="PANTHER" id="PTHR11926:SF1560">
    <property type="entry name" value="UDP-GLYCOSYLTRANSFERASE 74E1-RELATED"/>
    <property type="match status" value="1"/>
</dbReference>
<dbReference type="FunFam" id="3.40.50.2000:FF:000019">
    <property type="entry name" value="Glycosyltransferase"/>
    <property type="match status" value="1"/>
</dbReference>
<dbReference type="EC" id="2.4.1.-" evidence="4"/>
<proteinExistence type="inferred from homology"/>
<dbReference type="GO" id="GO:0080044">
    <property type="term" value="F:quercetin 7-O-glucosyltransferase activity"/>
    <property type="evidence" value="ECO:0007669"/>
    <property type="project" value="TreeGrafter"/>
</dbReference>
<evidence type="ECO:0000256" key="1">
    <source>
        <dbReference type="ARBA" id="ARBA00009995"/>
    </source>
</evidence>